<reference evidence="1" key="1">
    <citation type="submission" date="2019-08" db="EMBL/GenBank/DDBJ databases">
        <authorList>
            <person name="Kucharzyk K."/>
            <person name="Murdoch R.W."/>
            <person name="Higgins S."/>
            <person name="Loffler F."/>
        </authorList>
    </citation>
    <scope>NUCLEOTIDE SEQUENCE</scope>
</reference>
<comment type="caution">
    <text evidence="1">The sequence shown here is derived from an EMBL/GenBank/DDBJ whole genome shotgun (WGS) entry which is preliminary data.</text>
</comment>
<gene>
    <name evidence="1" type="ORF">SDC9_159594</name>
</gene>
<sequence>MQRGFTGCFNRYTKVSRSLHGAGSLNGNGSNFGVTVTFDGSACSGADCTAADYCGVAAVGLDGRARDGTDCAINELHITGNSPARGSAYLAAINLNLCVAPQGEIIGADIAARRHHKEAFSVQMY</sequence>
<organism evidence="1">
    <name type="scientific">bioreactor metagenome</name>
    <dbReference type="NCBI Taxonomy" id="1076179"/>
    <lineage>
        <taxon>unclassified sequences</taxon>
        <taxon>metagenomes</taxon>
        <taxon>ecological metagenomes</taxon>
    </lineage>
</organism>
<name>A0A645FD06_9ZZZZ</name>
<protein>
    <submittedName>
        <fullName evidence="1">Uncharacterized protein</fullName>
    </submittedName>
</protein>
<proteinExistence type="predicted"/>
<dbReference type="AlphaFoldDB" id="A0A645FD06"/>
<accession>A0A645FD06</accession>
<dbReference type="EMBL" id="VSSQ01058599">
    <property type="protein sequence ID" value="MPN12278.1"/>
    <property type="molecule type" value="Genomic_DNA"/>
</dbReference>
<evidence type="ECO:0000313" key="1">
    <source>
        <dbReference type="EMBL" id="MPN12278.1"/>
    </source>
</evidence>